<reference evidence="1 2" key="1">
    <citation type="submission" date="2016-01" db="EMBL/GenBank/DDBJ databases">
        <title>Genome sequence of Clostridium neopropionicum X4, DSM-3847.</title>
        <authorList>
            <person name="Poehlein A."/>
            <person name="Beck M.H."/>
            <person name="Bengelsdorf F.R."/>
            <person name="Daniel R."/>
            <person name="Duerre P."/>
        </authorList>
    </citation>
    <scope>NUCLEOTIDE SEQUENCE [LARGE SCALE GENOMIC DNA]</scope>
    <source>
        <strain evidence="1 2">DSM-3847</strain>
    </source>
</reference>
<dbReference type="PATRIC" id="fig|36847.3.peg.1021"/>
<dbReference type="RefSeq" id="WP_066085055.1">
    <property type="nucleotide sequence ID" value="NZ_LRVM01000002.1"/>
</dbReference>
<dbReference type="Proteomes" id="UP000070539">
    <property type="component" value="Unassembled WGS sequence"/>
</dbReference>
<protein>
    <submittedName>
        <fullName evidence="1">RNA polymerase sigma factor</fullName>
    </submittedName>
</protein>
<accession>A0A136WGI7</accession>
<dbReference type="Gene3D" id="1.10.10.10">
    <property type="entry name" value="Winged helix-like DNA-binding domain superfamily/Winged helix DNA-binding domain"/>
    <property type="match status" value="1"/>
</dbReference>
<dbReference type="AlphaFoldDB" id="A0A136WGI7"/>
<organism evidence="1 2">
    <name type="scientific">Anaerotignum neopropionicum</name>
    <dbReference type="NCBI Taxonomy" id="36847"/>
    <lineage>
        <taxon>Bacteria</taxon>
        <taxon>Bacillati</taxon>
        <taxon>Bacillota</taxon>
        <taxon>Clostridia</taxon>
        <taxon>Lachnospirales</taxon>
        <taxon>Anaerotignaceae</taxon>
        <taxon>Anaerotignum</taxon>
    </lineage>
</organism>
<dbReference type="SUPFAM" id="SSF88659">
    <property type="entry name" value="Sigma3 and sigma4 domains of RNA polymerase sigma factors"/>
    <property type="match status" value="1"/>
</dbReference>
<dbReference type="InterPro" id="IPR036388">
    <property type="entry name" value="WH-like_DNA-bd_sf"/>
</dbReference>
<dbReference type="EMBL" id="LRVM01000002">
    <property type="protein sequence ID" value="KXL53641.1"/>
    <property type="molecule type" value="Genomic_DNA"/>
</dbReference>
<proteinExistence type="predicted"/>
<evidence type="ECO:0000313" key="2">
    <source>
        <dbReference type="Proteomes" id="UP000070539"/>
    </source>
</evidence>
<comment type="caution">
    <text evidence="1">The sequence shown here is derived from an EMBL/GenBank/DDBJ whole genome shotgun (WGS) entry which is preliminary data.</text>
</comment>
<dbReference type="STRING" id="36847.CLNEO_08670"/>
<gene>
    <name evidence="1" type="ORF">CLNEO_08670</name>
</gene>
<sequence length="150" mass="17948">MKTINLRWMYPHYRHDEFVDVTDEVWAAMYQAQREMENYERRKVYHRAYYSLDAYSWLENYALEHSRSPEDILLEREEMTTRLYLIAALPVALAHATPTQAHRVHAYYIAGIKQPEIARREGIHSSKVSVAIHRGLRNMRRCYDGLFQTE</sequence>
<evidence type="ECO:0000313" key="1">
    <source>
        <dbReference type="EMBL" id="KXL53641.1"/>
    </source>
</evidence>
<dbReference type="OrthoDB" id="9791844at2"/>
<keyword evidence="2" id="KW-1185">Reference proteome</keyword>
<name>A0A136WGI7_9FIRM</name>
<dbReference type="InterPro" id="IPR013324">
    <property type="entry name" value="RNA_pol_sigma_r3/r4-like"/>
</dbReference>